<evidence type="ECO:0000313" key="1">
    <source>
        <dbReference type="EMBL" id="PKY61387.1"/>
    </source>
</evidence>
<reference evidence="1 2" key="1">
    <citation type="submission" date="2015-10" db="EMBL/GenBank/DDBJ databases">
        <title>Genome analyses suggest a sexual origin of heterokaryosis in a supposedly ancient asexual fungus.</title>
        <authorList>
            <person name="Ropars J."/>
            <person name="Sedzielewska K."/>
            <person name="Noel J."/>
            <person name="Charron P."/>
            <person name="Farinelli L."/>
            <person name="Marton T."/>
            <person name="Kruger M."/>
            <person name="Pelin A."/>
            <person name="Brachmann A."/>
            <person name="Corradi N."/>
        </authorList>
    </citation>
    <scope>NUCLEOTIDE SEQUENCE [LARGE SCALE GENOMIC DNA]</scope>
    <source>
        <strain evidence="1 2">A4</strain>
    </source>
</reference>
<accession>A0A2I1HR95</accession>
<organism evidence="1 2">
    <name type="scientific">Rhizophagus irregularis</name>
    <dbReference type="NCBI Taxonomy" id="588596"/>
    <lineage>
        <taxon>Eukaryota</taxon>
        <taxon>Fungi</taxon>
        <taxon>Fungi incertae sedis</taxon>
        <taxon>Mucoromycota</taxon>
        <taxon>Glomeromycotina</taxon>
        <taxon>Glomeromycetes</taxon>
        <taxon>Glomerales</taxon>
        <taxon>Glomeraceae</taxon>
        <taxon>Rhizophagus</taxon>
    </lineage>
</organism>
<name>A0A2I1HR95_9GLOM</name>
<dbReference type="Proteomes" id="UP000234323">
    <property type="component" value="Unassembled WGS sequence"/>
</dbReference>
<gene>
    <name evidence="1" type="ORF">RhiirA4_486284</name>
</gene>
<keyword evidence="2" id="KW-1185">Reference proteome</keyword>
<comment type="caution">
    <text evidence="1">The sequence shown here is derived from an EMBL/GenBank/DDBJ whole genome shotgun (WGS) entry which is preliminary data.</text>
</comment>
<proteinExistence type="predicted"/>
<protein>
    <submittedName>
        <fullName evidence="1">Uncharacterized protein</fullName>
    </submittedName>
</protein>
<sequence>MNFCPNYAVGLILYKKRWDLSVIIKIVTMLQLLHAFGAQNGLISISQNNKPNFAIVYF</sequence>
<evidence type="ECO:0000313" key="2">
    <source>
        <dbReference type="Proteomes" id="UP000234323"/>
    </source>
</evidence>
<dbReference type="EMBL" id="LLXI01005285">
    <property type="protein sequence ID" value="PKY61387.1"/>
    <property type="molecule type" value="Genomic_DNA"/>
</dbReference>
<dbReference type="AlphaFoldDB" id="A0A2I1HR95"/>